<reference evidence="2" key="1">
    <citation type="submission" date="2017-04" db="EMBL/GenBank/DDBJ databases">
        <authorList>
            <person name="Varghese N."/>
            <person name="Submissions S."/>
        </authorList>
    </citation>
    <scope>NUCLEOTIDE SEQUENCE [LARGE SCALE GENOMIC DNA]</scope>
    <source>
        <strain evidence="2">RKEM611</strain>
    </source>
</reference>
<dbReference type="Proteomes" id="UP000192907">
    <property type="component" value="Unassembled WGS sequence"/>
</dbReference>
<organism evidence="1 2">
    <name type="scientific">Pseudobacteriovorax antillogorgiicola</name>
    <dbReference type="NCBI Taxonomy" id="1513793"/>
    <lineage>
        <taxon>Bacteria</taxon>
        <taxon>Pseudomonadati</taxon>
        <taxon>Bdellovibrionota</taxon>
        <taxon>Oligoflexia</taxon>
        <taxon>Oligoflexales</taxon>
        <taxon>Pseudobacteriovoracaceae</taxon>
        <taxon>Pseudobacteriovorax</taxon>
    </lineage>
</organism>
<dbReference type="RefSeq" id="WP_132326022.1">
    <property type="nucleotide sequence ID" value="NZ_FWZT01000039.1"/>
</dbReference>
<gene>
    <name evidence="1" type="ORF">SAMN06296036_13920</name>
</gene>
<dbReference type="EMBL" id="FWZT01000039">
    <property type="protein sequence ID" value="SMF82083.1"/>
    <property type="molecule type" value="Genomic_DNA"/>
</dbReference>
<protein>
    <submittedName>
        <fullName evidence="1">Uncharacterized protein</fullName>
    </submittedName>
</protein>
<sequence>MSREAHVRICEQFEGKFLLLTRHPTGESEFQMVNTRKKEMFDVASIQYIARSNSGLGWHAYGITHHF</sequence>
<dbReference type="AlphaFoldDB" id="A0A1Y6CW55"/>
<evidence type="ECO:0000313" key="1">
    <source>
        <dbReference type="EMBL" id="SMF82083.1"/>
    </source>
</evidence>
<accession>A0A1Y6CW55</accession>
<evidence type="ECO:0000313" key="2">
    <source>
        <dbReference type="Proteomes" id="UP000192907"/>
    </source>
</evidence>
<dbReference type="STRING" id="1513793.SAMN06296036_13920"/>
<keyword evidence="2" id="KW-1185">Reference proteome</keyword>
<proteinExistence type="predicted"/>
<name>A0A1Y6CW55_9BACT</name>